<gene>
    <name evidence="1" type="ORF">PRUPE_4G222400</name>
</gene>
<sequence length="82" mass="9474">MGKKHQATTLIEVAAIEEVELDVQKELWEAQIHEVQNSVSTMTFRQEEFHTNMTEVLKTLSSLTTQQAQQVVFQQNDNRRAT</sequence>
<dbReference type="AlphaFoldDB" id="A0A251PQU1"/>
<reference evidence="1 2" key="1">
    <citation type="journal article" date="2013" name="Nat. Genet.">
        <title>The high-quality draft genome of peach (Prunus persica) identifies unique patterns of genetic diversity, domestication and genome evolution.</title>
        <authorList>
            <consortium name="International Peach Genome Initiative"/>
            <person name="Verde I."/>
            <person name="Abbott A.G."/>
            <person name="Scalabrin S."/>
            <person name="Jung S."/>
            <person name="Shu S."/>
            <person name="Marroni F."/>
            <person name="Zhebentyayeva T."/>
            <person name="Dettori M.T."/>
            <person name="Grimwood J."/>
            <person name="Cattonaro F."/>
            <person name="Zuccolo A."/>
            <person name="Rossini L."/>
            <person name="Jenkins J."/>
            <person name="Vendramin E."/>
            <person name="Meisel L.A."/>
            <person name="Decroocq V."/>
            <person name="Sosinski B."/>
            <person name="Prochnik S."/>
            <person name="Mitros T."/>
            <person name="Policriti A."/>
            <person name="Cipriani G."/>
            <person name="Dondini L."/>
            <person name="Ficklin S."/>
            <person name="Goodstein D.M."/>
            <person name="Xuan P."/>
            <person name="Del Fabbro C."/>
            <person name="Aramini V."/>
            <person name="Copetti D."/>
            <person name="Gonzalez S."/>
            <person name="Horner D.S."/>
            <person name="Falchi R."/>
            <person name="Lucas S."/>
            <person name="Mica E."/>
            <person name="Maldonado J."/>
            <person name="Lazzari B."/>
            <person name="Bielenberg D."/>
            <person name="Pirona R."/>
            <person name="Miculan M."/>
            <person name="Barakat A."/>
            <person name="Testolin R."/>
            <person name="Stella A."/>
            <person name="Tartarini S."/>
            <person name="Tonutti P."/>
            <person name="Arus P."/>
            <person name="Orellana A."/>
            <person name="Wells C."/>
            <person name="Main D."/>
            <person name="Vizzotto G."/>
            <person name="Silva H."/>
            <person name="Salamini F."/>
            <person name="Schmutz J."/>
            <person name="Morgante M."/>
            <person name="Rokhsar D.S."/>
        </authorList>
    </citation>
    <scope>NUCLEOTIDE SEQUENCE [LARGE SCALE GENOMIC DNA]</scope>
    <source>
        <strain evidence="2">cv. Nemared</strain>
    </source>
</reference>
<name>A0A251PQU1_PRUPE</name>
<keyword evidence="2" id="KW-1185">Reference proteome</keyword>
<accession>A0A251PQU1</accession>
<evidence type="ECO:0000313" key="1">
    <source>
        <dbReference type="EMBL" id="ONI13440.1"/>
    </source>
</evidence>
<dbReference type="Gramene" id="ONI13440">
    <property type="protein sequence ID" value="ONI13440"/>
    <property type="gene ID" value="PRUPE_4G222400"/>
</dbReference>
<dbReference type="Proteomes" id="UP000006882">
    <property type="component" value="Chromosome G4"/>
</dbReference>
<dbReference type="EMBL" id="CM007654">
    <property type="protein sequence ID" value="ONI13440.1"/>
    <property type="molecule type" value="Genomic_DNA"/>
</dbReference>
<evidence type="ECO:0000313" key="2">
    <source>
        <dbReference type="Proteomes" id="UP000006882"/>
    </source>
</evidence>
<organism evidence="1 2">
    <name type="scientific">Prunus persica</name>
    <name type="common">Peach</name>
    <name type="synonym">Amygdalus persica</name>
    <dbReference type="NCBI Taxonomy" id="3760"/>
    <lineage>
        <taxon>Eukaryota</taxon>
        <taxon>Viridiplantae</taxon>
        <taxon>Streptophyta</taxon>
        <taxon>Embryophyta</taxon>
        <taxon>Tracheophyta</taxon>
        <taxon>Spermatophyta</taxon>
        <taxon>Magnoliopsida</taxon>
        <taxon>eudicotyledons</taxon>
        <taxon>Gunneridae</taxon>
        <taxon>Pentapetalae</taxon>
        <taxon>rosids</taxon>
        <taxon>fabids</taxon>
        <taxon>Rosales</taxon>
        <taxon>Rosaceae</taxon>
        <taxon>Amygdaloideae</taxon>
        <taxon>Amygdaleae</taxon>
        <taxon>Prunus</taxon>
    </lineage>
</organism>
<proteinExistence type="predicted"/>
<protein>
    <submittedName>
        <fullName evidence="1">Uncharacterized protein</fullName>
    </submittedName>
</protein>